<evidence type="ECO:0000313" key="1">
    <source>
        <dbReference type="EMBL" id="CAK9059316.1"/>
    </source>
</evidence>
<gene>
    <name evidence="1" type="ORF">CCMP2556_LOCUS29224</name>
</gene>
<proteinExistence type="predicted"/>
<reference evidence="1 2" key="1">
    <citation type="submission" date="2024-02" db="EMBL/GenBank/DDBJ databases">
        <authorList>
            <person name="Chen Y."/>
            <person name="Shah S."/>
            <person name="Dougan E. K."/>
            <person name="Thang M."/>
            <person name="Chan C."/>
        </authorList>
    </citation>
    <scope>NUCLEOTIDE SEQUENCE [LARGE SCALE GENOMIC DNA]</scope>
</reference>
<keyword evidence="2" id="KW-1185">Reference proteome</keyword>
<organism evidence="1 2">
    <name type="scientific">Durusdinium trenchii</name>
    <dbReference type="NCBI Taxonomy" id="1381693"/>
    <lineage>
        <taxon>Eukaryota</taxon>
        <taxon>Sar</taxon>
        <taxon>Alveolata</taxon>
        <taxon>Dinophyceae</taxon>
        <taxon>Suessiales</taxon>
        <taxon>Symbiodiniaceae</taxon>
        <taxon>Durusdinium</taxon>
    </lineage>
</organism>
<evidence type="ECO:0000313" key="2">
    <source>
        <dbReference type="Proteomes" id="UP001642484"/>
    </source>
</evidence>
<protein>
    <submittedName>
        <fullName evidence="1">Uncharacterized protein</fullName>
    </submittedName>
</protein>
<dbReference type="Proteomes" id="UP001642484">
    <property type="component" value="Unassembled WGS sequence"/>
</dbReference>
<accession>A0ABP0N6U2</accession>
<comment type="caution">
    <text evidence="1">The sequence shown here is derived from an EMBL/GenBank/DDBJ whole genome shotgun (WGS) entry which is preliminary data.</text>
</comment>
<sequence length="87" mass="9726">GRNFIPGQIYILDTKTAVEITGARVEHGQHKLEADVLGPYGGVQTPGFTRWLRKTPGTQQTVAVSRLLQRREALFARKDGPDVWLLQ</sequence>
<feature type="non-terminal residue" evidence="1">
    <location>
        <position position="1"/>
    </location>
</feature>
<dbReference type="EMBL" id="CAXAMN010021411">
    <property type="protein sequence ID" value="CAK9059316.1"/>
    <property type="molecule type" value="Genomic_DNA"/>
</dbReference>
<name>A0ABP0N6U2_9DINO</name>